<feature type="region of interest" description="Disordered" evidence="1">
    <location>
        <begin position="510"/>
        <end position="602"/>
    </location>
</feature>
<feature type="compositionally biased region" description="Polar residues" evidence="1">
    <location>
        <begin position="688"/>
        <end position="708"/>
    </location>
</feature>
<evidence type="ECO:0000256" key="1">
    <source>
        <dbReference type="SAM" id="MobiDB-lite"/>
    </source>
</evidence>
<feature type="region of interest" description="Disordered" evidence="1">
    <location>
        <begin position="665"/>
        <end position="745"/>
    </location>
</feature>
<proteinExistence type="predicted"/>
<reference evidence="4" key="1">
    <citation type="journal article" date="2013" name="Science">
        <title>The Amborella genome and the evolution of flowering plants.</title>
        <authorList>
            <consortium name="Amborella Genome Project"/>
        </authorList>
    </citation>
    <scope>NUCLEOTIDE SEQUENCE [LARGE SCALE GENOMIC DNA]</scope>
</reference>
<feature type="compositionally biased region" description="Low complexity" evidence="1">
    <location>
        <begin position="669"/>
        <end position="685"/>
    </location>
</feature>
<dbReference type="FunFam" id="3.10.20.90:FF:000154">
    <property type="entry name" value="Large proline-rich protein BAG6"/>
    <property type="match status" value="1"/>
</dbReference>
<dbReference type="InterPro" id="IPR000626">
    <property type="entry name" value="Ubiquitin-like_dom"/>
</dbReference>
<dbReference type="GO" id="GO:0031593">
    <property type="term" value="F:polyubiquitin modification-dependent protein binding"/>
    <property type="evidence" value="ECO:0000318"/>
    <property type="project" value="GO_Central"/>
</dbReference>
<name>U5D1M5_AMBTC</name>
<feature type="compositionally biased region" description="Low complexity" evidence="1">
    <location>
        <begin position="510"/>
        <end position="520"/>
    </location>
</feature>
<feature type="region of interest" description="Disordered" evidence="1">
    <location>
        <begin position="172"/>
        <end position="203"/>
    </location>
</feature>
<protein>
    <recommendedName>
        <fullName evidence="2">Ubiquitin-like domain-containing protein</fullName>
    </recommendedName>
</protein>
<evidence type="ECO:0000313" key="3">
    <source>
        <dbReference type="EMBL" id="ERN14263.1"/>
    </source>
</evidence>
<feature type="compositionally biased region" description="Basic and acidic residues" evidence="1">
    <location>
        <begin position="728"/>
        <end position="739"/>
    </location>
</feature>
<feature type="compositionally biased region" description="Polar residues" evidence="1">
    <location>
        <begin position="573"/>
        <end position="595"/>
    </location>
</feature>
<sequence>MGTNGADEVMICSDEGDTAETTVEIKIKTLDSQTFTLRVNKYMPVPALKEQIATVTGVLSEQQRLICRGKVLKDDQLLSAYHVEDGHTLHLVVRQPEPSPSPLTGGNESAPDHQANDLNAGATPVAHSIVLGTFDIADQGDGAIQDLNRIVSAVLSSVGLGSASMGTEVPVTAGSSLNAHGRTDANSMPSSVQLQPEQGSPRAPFDPVQGPFRIPAAVPLTPLPGVIPDSVATLSQYLSHMRQDFSADAGTNNNNNSQVGGNGIGTVDYLGQRPGSVSGGFPMPANLAEVLRSSRQILLENVGSSLSQLAGQLEGEATLTDPLARMGVQTTANRTGILLQNLGAFLLELGRTTMTLRMGREPSEAMVNSGPAVFISPSGPNPMMVQPVPFQPGSSFGANPMGAWRGPRSSVGTTVGSGFLPRNIDIRIRTGASVSSTGNLEQRENSSRQQPSGETEHSRSSATGVRVVPVRTVVAALPASVSHPTPPDRSGSPVGVFYPLFARFQNLSSSQLNNSRGSGQPHHGGPDASQSPLGHDQNNGTVSSESGLRSTNSTSNNGADTANASAPVEGQNREGSTSRPPQPSTDASRGTNSNPHDPPNRLEQLLHTIFPGNQVHVTDISIQGPVPEHTQPVHRIVERAVLDDASRAAISGLMRQIMPRISQSLNRESGQSSFSNIGSSASGRSDVVNRQSRNTNGEVRPQTPQMGSSRPRDESDNSSETQRSGRQHPSDESPQDSKRQKISLL</sequence>
<dbReference type="GO" id="GO:0051787">
    <property type="term" value="F:misfolded protein binding"/>
    <property type="evidence" value="ECO:0000318"/>
    <property type="project" value="GO_Central"/>
</dbReference>
<feature type="region of interest" description="Disordered" evidence="1">
    <location>
        <begin position="430"/>
        <end position="467"/>
    </location>
</feature>
<feature type="compositionally biased region" description="Polar residues" evidence="1">
    <location>
        <begin position="528"/>
        <end position="564"/>
    </location>
</feature>
<dbReference type="Gene3D" id="3.10.20.90">
    <property type="entry name" value="Phosphatidylinositol 3-kinase Catalytic Subunit, Chain A, domain 1"/>
    <property type="match status" value="1"/>
</dbReference>
<dbReference type="PROSITE" id="PS50053">
    <property type="entry name" value="UBIQUITIN_2"/>
    <property type="match status" value="1"/>
</dbReference>
<feature type="region of interest" description="Disordered" evidence="1">
    <location>
        <begin position="94"/>
        <end position="115"/>
    </location>
</feature>
<dbReference type="HOGENOM" id="CLU_019803_1_0_1"/>
<evidence type="ECO:0000313" key="4">
    <source>
        <dbReference type="Proteomes" id="UP000017836"/>
    </source>
</evidence>
<dbReference type="GO" id="GO:0036503">
    <property type="term" value="P:ERAD pathway"/>
    <property type="evidence" value="ECO:0000318"/>
    <property type="project" value="GO_Central"/>
</dbReference>
<dbReference type="OMA" id="RIVPIRT"/>
<keyword evidence="4" id="KW-1185">Reference proteome</keyword>
<accession>U5D1M5</accession>
<dbReference type="InterPro" id="IPR029071">
    <property type="entry name" value="Ubiquitin-like_domsf"/>
</dbReference>
<gene>
    <name evidence="3" type="ORF">AMTR_s00033p00156850</name>
</gene>
<dbReference type="PANTHER" id="PTHR15204:SF0">
    <property type="entry name" value="LARGE PROLINE-RICH PROTEIN BAG6"/>
    <property type="match status" value="1"/>
</dbReference>
<dbReference type="PANTHER" id="PTHR15204">
    <property type="entry name" value="LARGE PROLINE-RICH PROTEIN BAG6"/>
    <property type="match status" value="1"/>
</dbReference>
<dbReference type="AlphaFoldDB" id="U5D1M5"/>
<dbReference type="SUPFAM" id="SSF54236">
    <property type="entry name" value="Ubiquitin-like"/>
    <property type="match status" value="1"/>
</dbReference>
<dbReference type="Proteomes" id="UP000017836">
    <property type="component" value="Unassembled WGS sequence"/>
</dbReference>
<dbReference type="GO" id="GO:0071818">
    <property type="term" value="C:BAT3 complex"/>
    <property type="evidence" value="ECO:0000318"/>
    <property type="project" value="GO_Central"/>
</dbReference>
<dbReference type="CDD" id="cd17039">
    <property type="entry name" value="Ubl_ubiquitin_like"/>
    <property type="match status" value="1"/>
</dbReference>
<dbReference type="InterPro" id="IPR019956">
    <property type="entry name" value="Ubiquitin_dom"/>
</dbReference>
<feature type="compositionally biased region" description="Polar residues" evidence="1">
    <location>
        <begin position="173"/>
        <end position="198"/>
    </location>
</feature>
<dbReference type="STRING" id="13333.U5D1M5"/>
<dbReference type="eggNOG" id="KOG4248">
    <property type="taxonomic scope" value="Eukaryota"/>
</dbReference>
<evidence type="ECO:0000259" key="2">
    <source>
        <dbReference type="PROSITE" id="PS50053"/>
    </source>
</evidence>
<organism evidence="3 4">
    <name type="scientific">Amborella trichopoda</name>
    <dbReference type="NCBI Taxonomy" id="13333"/>
    <lineage>
        <taxon>Eukaryota</taxon>
        <taxon>Viridiplantae</taxon>
        <taxon>Streptophyta</taxon>
        <taxon>Embryophyta</taxon>
        <taxon>Tracheophyta</taxon>
        <taxon>Spermatophyta</taxon>
        <taxon>Magnoliopsida</taxon>
        <taxon>Amborellales</taxon>
        <taxon>Amborellaceae</taxon>
        <taxon>Amborella</taxon>
    </lineage>
</organism>
<dbReference type="Gramene" id="ERN14263">
    <property type="protein sequence ID" value="ERN14263"/>
    <property type="gene ID" value="AMTR_s00033p00156850"/>
</dbReference>
<dbReference type="Pfam" id="PF00240">
    <property type="entry name" value="ubiquitin"/>
    <property type="match status" value="1"/>
</dbReference>
<dbReference type="SMART" id="SM00213">
    <property type="entry name" value="UBQ"/>
    <property type="match status" value="1"/>
</dbReference>
<dbReference type="PRINTS" id="PR00348">
    <property type="entry name" value="UBIQUITIN"/>
</dbReference>
<dbReference type="EMBL" id="KI392557">
    <property type="protein sequence ID" value="ERN14263.1"/>
    <property type="molecule type" value="Genomic_DNA"/>
</dbReference>
<feature type="domain" description="Ubiquitin-like" evidence="2">
    <location>
        <begin position="23"/>
        <end position="98"/>
    </location>
</feature>